<organism evidence="2 3">
    <name type="scientific">Romanomermis culicivorax</name>
    <name type="common">Nematode worm</name>
    <dbReference type="NCBI Taxonomy" id="13658"/>
    <lineage>
        <taxon>Eukaryota</taxon>
        <taxon>Metazoa</taxon>
        <taxon>Ecdysozoa</taxon>
        <taxon>Nematoda</taxon>
        <taxon>Enoplea</taxon>
        <taxon>Dorylaimia</taxon>
        <taxon>Mermithida</taxon>
        <taxon>Mermithoidea</taxon>
        <taxon>Mermithidae</taxon>
        <taxon>Romanomermis</taxon>
    </lineage>
</organism>
<feature type="region of interest" description="Disordered" evidence="1">
    <location>
        <begin position="1"/>
        <end position="38"/>
    </location>
</feature>
<evidence type="ECO:0000256" key="1">
    <source>
        <dbReference type="SAM" id="MobiDB-lite"/>
    </source>
</evidence>
<keyword evidence="2" id="KW-1185">Reference proteome</keyword>
<protein>
    <submittedName>
        <fullName evidence="3">Uncharacterized protein</fullName>
    </submittedName>
</protein>
<dbReference type="WBParaSite" id="nRc.2.0.1.t08895-RA">
    <property type="protein sequence ID" value="nRc.2.0.1.t08895-RA"/>
    <property type="gene ID" value="nRc.2.0.1.g08895"/>
</dbReference>
<evidence type="ECO:0000313" key="3">
    <source>
        <dbReference type="WBParaSite" id="nRc.2.0.1.t08895-RA"/>
    </source>
</evidence>
<dbReference type="Proteomes" id="UP000887565">
    <property type="component" value="Unplaced"/>
</dbReference>
<reference evidence="3" key="1">
    <citation type="submission" date="2022-11" db="UniProtKB">
        <authorList>
            <consortium name="WormBaseParasite"/>
        </authorList>
    </citation>
    <scope>IDENTIFICATION</scope>
</reference>
<evidence type="ECO:0000313" key="2">
    <source>
        <dbReference type="Proteomes" id="UP000887565"/>
    </source>
</evidence>
<name>A0A915I4X5_ROMCU</name>
<feature type="compositionally biased region" description="Basic and acidic residues" evidence="1">
    <location>
        <begin position="25"/>
        <end position="34"/>
    </location>
</feature>
<feature type="compositionally biased region" description="Polar residues" evidence="1">
    <location>
        <begin position="1"/>
        <end position="11"/>
    </location>
</feature>
<proteinExistence type="predicted"/>
<sequence>MSTLTHTTHQKVLTAPKVPKKKKKQKDERNKSLEVSDDEDLCLQPKSLFEDPKRLQAAITLAMKS</sequence>
<accession>A0A915I4X5</accession>
<dbReference type="AlphaFoldDB" id="A0A915I4X5"/>